<dbReference type="InterPro" id="IPR000073">
    <property type="entry name" value="AB_hydrolase_1"/>
</dbReference>
<dbReference type="EMBL" id="BMJH01000003">
    <property type="protein sequence ID" value="GGC72877.1"/>
    <property type="molecule type" value="Genomic_DNA"/>
</dbReference>
<comment type="caution">
    <text evidence="2">The sequence shown here is derived from an EMBL/GenBank/DDBJ whole genome shotgun (WGS) entry which is preliminary data.</text>
</comment>
<dbReference type="GO" id="GO:0003824">
    <property type="term" value="F:catalytic activity"/>
    <property type="evidence" value="ECO:0007669"/>
    <property type="project" value="UniProtKB-ARBA"/>
</dbReference>
<dbReference type="InterPro" id="IPR050266">
    <property type="entry name" value="AB_hydrolase_sf"/>
</dbReference>
<gene>
    <name evidence="2" type="ORF">GCM10011410_27420</name>
</gene>
<dbReference type="InterPro" id="IPR029058">
    <property type="entry name" value="AB_hydrolase_fold"/>
</dbReference>
<protein>
    <submittedName>
        <fullName evidence="2">Esterase</fullName>
    </submittedName>
</protein>
<dbReference type="Proteomes" id="UP000641514">
    <property type="component" value="Unassembled WGS sequence"/>
</dbReference>
<dbReference type="PANTHER" id="PTHR43798">
    <property type="entry name" value="MONOACYLGLYCEROL LIPASE"/>
    <property type="match status" value="1"/>
</dbReference>
<accession>A0A916XH07</accession>
<reference evidence="2" key="2">
    <citation type="submission" date="2020-09" db="EMBL/GenBank/DDBJ databases">
        <authorList>
            <person name="Sun Q."/>
            <person name="Zhou Y."/>
        </authorList>
    </citation>
    <scope>NUCLEOTIDE SEQUENCE</scope>
    <source>
        <strain evidence="2">CGMCC 1.15478</strain>
    </source>
</reference>
<evidence type="ECO:0000259" key="1">
    <source>
        <dbReference type="Pfam" id="PF00561"/>
    </source>
</evidence>
<organism evidence="2 3">
    <name type="scientific">Hoyosella rhizosphaerae</name>
    <dbReference type="NCBI Taxonomy" id="1755582"/>
    <lineage>
        <taxon>Bacteria</taxon>
        <taxon>Bacillati</taxon>
        <taxon>Actinomycetota</taxon>
        <taxon>Actinomycetes</taxon>
        <taxon>Mycobacteriales</taxon>
        <taxon>Hoyosellaceae</taxon>
        <taxon>Hoyosella</taxon>
    </lineage>
</organism>
<feature type="domain" description="AB hydrolase-1" evidence="1">
    <location>
        <begin position="29"/>
        <end position="265"/>
    </location>
</feature>
<dbReference type="Gene3D" id="3.40.50.1820">
    <property type="entry name" value="alpha/beta hydrolase"/>
    <property type="match status" value="1"/>
</dbReference>
<keyword evidence="3" id="KW-1185">Reference proteome</keyword>
<evidence type="ECO:0000313" key="3">
    <source>
        <dbReference type="Proteomes" id="UP000641514"/>
    </source>
</evidence>
<evidence type="ECO:0000313" key="2">
    <source>
        <dbReference type="EMBL" id="GGC72877.1"/>
    </source>
</evidence>
<name>A0A916XH07_9ACTN</name>
<dbReference type="RefSeq" id="WP_188676062.1">
    <property type="nucleotide sequence ID" value="NZ_BMJH01000003.1"/>
</dbReference>
<dbReference type="Pfam" id="PF00561">
    <property type="entry name" value="Abhydrolase_1"/>
    <property type="match status" value="1"/>
</dbReference>
<dbReference type="AlphaFoldDB" id="A0A916XH07"/>
<proteinExistence type="predicted"/>
<sequence length="280" mass="30232">MKTRPIIGAFIDVSGTPVHIREDGKPGAPPLVLVHGFAGSVHWFDRITELLRDSFHLIRVDLRGHGCTGGSHGIDAPSQGKMVAEIIEKLDLSDVTAVGHSFGCDVVLAAAEHSRRVSQLVLIGQAPDMSYAKFPAGNVLMTVPVLGGFLHSLPPQRIAEKLTASMAFAPGFAVRSAFGNSGQMFADHRATNPGMYKEVLALRPRRLLQRPLDQQVHESGIPTTVILGRHDQFYDAKTTEARYRSADANVIIIEDAGHSPMVERPQKVAQILREVAGGAS</sequence>
<dbReference type="SUPFAM" id="SSF53474">
    <property type="entry name" value="alpha/beta-Hydrolases"/>
    <property type="match status" value="1"/>
</dbReference>
<reference evidence="2" key="1">
    <citation type="journal article" date="2014" name="Int. J. Syst. Evol. Microbiol.">
        <title>Complete genome sequence of Corynebacterium casei LMG S-19264T (=DSM 44701T), isolated from a smear-ripened cheese.</title>
        <authorList>
            <consortium name="US DOE Joint Genome Institute (JGI-PGF)"/>
            <person name="Walter F."/>
            <person name="Albersmeier A."/>
            <person name="Kalinowski J."/>
            <person name="Ruckert C."/>
        </authorList>
    </citation>
    <scope>NUCLEOTIDE SEQUENCE</scope>
    <source>
        <strain evidence="2">CGMCC 1.15478</strain>
    </source>
</reference>